<dbReference type="EMBL" id="MRCB01000050">
    <property type="protein sequence ID" value="OKH18390.1"/>
    <property type="molecule type" value="Genomic_DNA"/>
</dbReference>
<reference evidence="2 3" key="1">
    <citation type="submission" date="2016-11" db="EMBL/GenBank/DDBJ databases">
        <title>Draft Genome Sequences of Nine Cyanobacterial Strains from Diverse Habitats.</title>
        <authorList>
            <person name="Zhu T."/>
            <person name="Hou S."/>
            <person name="Lu X."/>
            <person name="Hess W.R."/>
        </authorList>
    </citation>
    <scope>NUCLEOTIDE SEQUENCE [LARGE SCALE GENOMIC DNA]</scope>
    <source>
        <strain evidence="2 3">NIES-593</strain>
    </source>
</reference>
<dbReference type="AlphaFoldDB" id="A0A1U7H7P8"/>
<protein>
    <submittedName>
        <fullName evidence="2">Lipolytic protein G-D-S-L family</fullName>
    </submittedName>
</protein>
<dbReference type="Pfam" id="PF13472">
    <property type="entry name" value="Lipase_GDSL_2"/>
    <property type="match status" value="1"/>
</dbReference>
<dbReference type="STRING" id="1921803.NIES593_22130"/>
<comment type="caution">
    <text evidence="2">The sequence shown here is derived from an EMBL/GenBank/DDBJ whole genome shotgun (WGS) entry which is preliminary data.</text>
</comment>
<evidence type="ECO:0000259" key="1">
    <source>
        <dbReference type="Pfam" id="PF13472"/>
    </source>
</evidence>
<proteinExistence type="predicted"/>
<accession>A0A1U7H7P8</accession>
<sequence>MVRVILLVVAAVVGLLIAIEIGLRVLVGLGDRPIYIPDEEIGYLLAPNQKMRRFGNRIFINRYSMRSDEFADVRPAATLRILLLGDSIANGAWWTDQAQTISAAIAQQLQTNLPQPFQMVEVLNASANSWGPRNQLAYLKRFGTFDSQIVVLLLNTDDLFATAPTSLLVGRDPNYPDRKPYSAIGELLERVFARPKPIPGIVKVYQEKGDRVSHNLVAIENIDAIARQNRAQFLLAIAPLLREVDGTAPREYEQKARSRLKAFVQTRKITFVDFLPLFKHSHRPTSLYRDRIHLSPDGNRLVSDTLTSVIRNQLSVVSDRAPETKSDNLLDN</sequence>
<feature type="domain" description="SGNH hydrolase-type esterase" evidence="1">
    <location>
        <begin position="83"/>
        <end position="301"/>
    </location>
</feature>
<evidence type="ECO:0000313" key="3">
    <source>
        <dbReference type="Proteomes" id="UP000186868"/>
    </source>
</evidence>
<dbReference type="InterPro" id="IPR036514">
    <property type="entry name" value="SGNH_hydro_sf"/>
</dbReference>
<evidence type="ECO:0000313" key="2">
    <source>
        <dbReference type="EMBL" id="OKH18390.1"/>
    </source>
</evidence>
<name>A0A1U7H7P8_9CYAN</name>
<dbReference type="OrthoDB" id="481127at2"/>
<dbReference type="Proteomes" id="UP000186868">
    <property type="component" value="Unassembled WGS sequence"/>
</dbReference>
<organism evidence="2 3">
    <name type="scientific">Hydrococcus rivularis NIES-593</name>
    <dbReference type="NCBI Taxonomy" id="1921803"/>
    <lineage>
        <taxon>Bacteria</taxon>
        <taxon>Bacillati</taxon>
        <taxon>Cyanobacteriota</taxon>
        <taxon>Cyanophyceae</taxon>
        <taxon>Pleurocapsales</taxon>
        <taxon>Hydrococcaceae</taxon>
        <taxon>Hydrococcus</taxon>
    </lineage>
</organism>
<keyword evidence="3" id="KW-1185">Reference proteome</keyword>
<dbReference type="InterPro" id="IPR013830">
    <property type="entry name" value="SGNH_hydro"/>
</dbReference>
<dbReference type="SUPFAM" id="SSF52266">
    <property type="entry name" value="SGNH hydrolase"/>
    <property type="match status" value="1"/>
</dbReference>
<dbReference type="CDD" id="cd00229">
    <property type="entry name" value="SGNH_hydrolase"/>
    <property type="match status" value="1"/>
</dbReference>
<gene>
    <name evidence="2" type="ORF">NIES593_22130</name>
</gene>
<dbReference type="Gene3D" id="3.40.50.1110">
    <property type="entry name" value="SGNH hydrolase"/>
    <property type="match status" value="1"/>
</dbReference>